<dbReference type="Proteomes" id="UP000887159">
    <property type="component" value="Unassembled WGS sequence"/>
</dbReference>
<evidence type="ECO:0000313" key="1">
    <source>
        <dbReference type="EMBL" id="GFY08181.1"/>
    </source>
</evidence>
<dbReference type="EMBL" id="BMAU01021280">
    <property type="protein sequence ID" value="GFY08181.1"/>
    <property type="molecule type" value="Genomic_DNA"/>
</dbReference>
<sequence length="90" mass="10733">MRSISSFFSAEQVEHFKRPTRFPVRKNNRNEVNKIQPVTQTRRVLKGKELAEQAPMPDKRKVPPLLRLVRRAYTDNVKLSHFRNLFLRNC</sequence>
<protein>
    <submittedName>
        <fullName evidence="1">Uncharacterized protein</fullName>
    </submittedName>
</protein>
<proteinExistence type="predicted"/>
<comment type="caution">
    <text evidence="1">The sequence shown here is derived from an EMBL/GenBank/DDBJ whole genome shotgun (WGS) entry which is preliminary data.</text>
</comment>
<dbReference type="AlphaFoldDB" id="A0A8X6SGU5"/>
<accession>A0A8X6SGU5</accession>
<gene>
    <name evidence="1" type="ORF">TNCV_1355941</name>
</gene>
<organism evidence="1 2">
    <name type="scientific">Trichonephila clavipes</name>
    <name type="common">Golden silk orbweaver</name>
    <name type="synonym">Nephila clavipes</name>
    <dbReference type="NCBI Taxonomy" id="2585209"/>
    <lineage>
        <taxon>Eukaryota</taxon>
        <taxon>Metazoa</taxon>
        <taxon>Ecdysozoa</taxon>
        <taxon>Arthropoda</taxon>
        <taxon>Chelicerata</taxon>
        <taxon>Arachnida</taxon>
        <taxon>Araneae</taxon>
        <taxon>Araneomorphae</taxon>
        <taxon>Entelegynae</taxon>
        <taxon>Araneoidea</taxon>
        <taxon>Nephilidae</taxon>
        <taxon>Trichonephila</taxon>
    </lineage>
</organism>
<reference evidence="1" key="1">
    <citation type="submission" date="2020-08" db="EMBL/GenBank/DDBJ databases">
        <title>Multicomponent nature underlies the extraordinary mechanical properties of spider dragline silk.</title>
        <authorList>
            <person name="Kono N."/>
            <person name="Nakamura H."/>
            <person name="Mori M."/>
            <person name="Yoshida Y."/>
            <person name="Ohtoshi R."/>
            <person name="Malay A.D."/>
            <person name="Moran D.A.P."/>
            <person name="Tomita M."/>
            <person name="Numata K."/>
            <person name="Arakawa K."/>
        </authorList>
    </citation>
    <scope>NUCLEOTIDE SEQUENCE</scope>
</reference>
<keyword evidence="2" id="KW-1185">Reference proteome</keyword>
<evidence type="ECO:0000313" key="2">
    <source>
        <dbReference type="Proteomes" id="UP000887159"/>
    </source>
</evidence>
<name>A0A8X6SGU5_TRICX</name>